<dbReference type="EMBL" id="BMYK01000012">
    <property type="protein sequence ID" value="GHC89886.1"/>
    <property type="molecule type" value="Genomic_DNA"/>
</dbReference>
<evidence type="ECO:0000256" key="4">
    <source>
        <dbReference type="ARBA" id="ARBA00023029"/>
    </source>
</evidence>
<evidence type="ECO:0000313" key="9">
    <source>
        <dbReference type="EMBL" id="GHC89886.1"/>
    </source>
</evidence>
<accession>A0ABQ3G596</accession>
<dbReference type="PROSITE" id="PS52038">
    <property type="entry name" value="TOPO_IB_2"/>
    <property type="match status" value="1"/>
</dbReference>
<protein>
    <recommendedName>
        <fullName evidence="3">DNA topoisomerase</fullName>
        <ecNumber evidence="3">5.6.2.1</ecNumber>
    </recommendedName>
</protein>
<reference evidence="10" key="1">
    <citation type="journal article" date="2019" name="Int. J. Syst. Evol. Microbiol.">
        <title>The Global Catalogue of Microorganisms (GCM) 10K type strain sequencing project: providing services to taxonomists for standard genome sequencing and annotation.</title>
        <authorList>
            <consortium name="The Broad Institute Genomics Platform"/>
            <consortium name="The Broad Institute Genome Sequencing Center for Infectious Disease"/>
            <person name="Wu L."/>
            <person name="Ma J."/>
        </authorList>
    </citation>
    <scope>NUCLEOTIDE SEQUENCE [LARGE SCALE GENOMIC DNA]</scope>
    <source>
        <strain evidence="10">KCTC 23314</strain>
    </source>
</reference>
<dbReference type="InterPro" id="IPR035447">
    <property type="entry name" value="DNA_topo_I_N_sf"/>
</dbReference>
<evidence type="ECO:0000256" key="5">
    <source>
        <dbReference type="ARBA" id="ARBA00023125"/>
    </source>
</evidence>
<dbReference type="SUPFAM" id="SSF55869">
    <property type="entry name" value="DNA topoisomerase I domain"/>
    <property type="match status" value="1"/>
</dbReference>
<evidence type="ECO:0000313" key="10">
    <source>
        <dbReference type="Proteomes" id="UP000626210"/>
    </source>
</evidence>
<comment type="caution">
    <text evidence="9">The sequence shown here is derived from an EMBL/GenBank/DDBJ whole genome shotgun (WGS) entry which is preliminary data.</text>
</comment>
<dbReference type="RefSeq" id="WP_189688494.1">
    <property type="nucleotide sequence ID" value="NZ_BMYK01000012.1"/>
</dbReference>
<dbReference type="SUPFAM" id="SSF56349">
    <property type="entry name" value="DNA breaking-rejoining enzymes"/>
    <property type="match status" value="1"/>
</dbReference>
<feature type="domain" description="DNA topoisomerase I catalytic core eukaryotic-type" evidence="7">
    <location>
        <begin position="101"/>
        <end position="311"/>
    </location>
</feature>
<keyword evidence="4" id="KW-0799">Topoisomerase</keyword>
<dbReference type="InterPro" id="IPR011010">
    <property type="entry name" value="DNA_brk_join_enz"/>
</dbReference>
<dbReference type="Gene3D" id="3.90.15.10">
    <property type="entry name" value="Topoisomerase I, Chain A, domain 3"/>
    <property type="match status" value="1"/>
</dbReference>
<evidence type="ECO:0000256" key="3">
    <source>
        <dbReference type="ARBA" id="ARBA00012891"/>
    </source>
</evidence>
<dbReference type="Pfam" id="PF21338">
    <property type="entry name" value="Top1B_N_bact"/>
    <property type="match status" value="1"/>
</dbReference>
<feature type="domain" description="DNA topoisomerase IB N-terminal" evidence="8">
    <location>
        <begin position="37"/>
        <end position="85"/>
    </location>
</feature>
<proteinExistence type="inferred from homology"/>
<evidence type="ECO:0000259" key="8">
    <source>
        <dbReference type="Pfam" id="PF21338"/>
    </source>
</evidence>
<organism evidence="9 10">
    <name type="scientific">Pseudorhodoferax aquiterrae</name>
    <dbReference type="NCBI Taxonomy" id="747304"/>
    <lineage>
        <taxon>Bacteria</taxon>
        <taxon>Pseudomonadati</taxon>
        <taxon>Pseudomonadota</taxon>
        <taxon>Betaproteobacteria</taxon>
        <taxon>Burkholderiales</taxon>
        <taxon>Comamonadaceae</taxon>
    </lineage>
</organism>
<evidence type="ECO:0000256" key="2">
    <source>
        <dbReference type="ARBA" id="ARBA00006645"/>
    </source>
</evidence>
<dbReference type="InterPro" id="IPR049331">
    <property type="entry name" value="Top1B_N_bact"/>
</dbReference>
<dbReference type="Proteomes" id="UP000626210">
    <property type="component" value="Unassembled WGS sequence"/>
</dbReference>
<evidence type="ECO:0000259" key="7">
    <source>
        <dbReference type="Pfam" id="PF01028"/>
    </source>
</evidence>
<sequence length="351" mass="37932">MPAASLPAPVADTAVPAGLVYVHDGLPGITRRRSGKGFSYRRPDGSRLTDAADLQRIRALAIPPAYTQVWICARANGHLQATGRDARGRKQYRYHADWHLAQDAGKYARMQEFAKALPRIRAAVRRDLALPGPVQRASVLAAVVRLLDTTLARVGNGVYARENGSYGLTTLRARHARVHGSAVRLRFKGKSGVEHAVALDDARVARVVRRCQELPGQELFQYLDEDGERHAIDSDGVNAYLRAASGGDFTAKDFRTWHASVHALSLALRSPSAPGTSLTARRAAAKAVLSEVAARLGNTVAVCRKAYVHPAVLALLLEEAAPPACQDAERRRKSGLSAAECRFLGFLETAA</sequence>
<evidence type="ECO:0000256" key="6">
    <source>
        <dbReference type="ARBA" id="ARBA00023235"/>
    </source>
</evidence>
<dbReference type="Gene3D" id="1.10.132.120">
    <property type="match status" value="1"/>
</dbReference>
<evidence type="ECO:0000256" key="1">
    <source>
        <dbReference type="ARBA" id="ARBA00000213"/>
    </source>
</evidence>
<dbReference type="EC" id="5.6.2.1" evidence="3"/>
<comment type="similarity">
    <text evidence="2">Belongs to the type IB topoisomerase family.</text>
</comment>
<dbReference type="Pfam" id="PF01028">
    <property type="entry name" value="Topoisom_I"/>
    <property type="match status" value="1"/>
</dbReference>
<keyword evidence="5" id="KW-0238">DNA-binding</keyword>
<keyword evidence="10" id="KW-1185">Reference proteome</keyword>
<comment type="catalytic activity">
    <reaction evidence="1">
        <text>ATP-independent breakage of single-stranded DNA, followed by passage and rejoining.</text>
        <dbReference type="EC" id="5.6.2.1"/>
    </reaction>
</comment>
<name>A0ABQ3G596_9BURK</name>
<gene>
    <name evidence="9" type="ORF">GCM10007320_37970</name>
</gene>
<dbReference type="PRINTS" id="PR00416">
    <property type="entry name" value="EUTPISMRASEI"/>
</dbReference>
<dbReference type="InterPro" id="IPR001631">
    <property type="entry name" value="TopoI"/>
</dbReference>
<dbReference type="InterPro" id="IPR014711">
    <property type="entry name" value="TopoI_cat_a-hlx-sub_euk"/>
</dbReference>
<dbReference type="Gene3D" id="3.30.66.10">
    <property type="entry name" value="DNA topoisomerase I domain"/>
    <property type="match status" value="1"/>
</dbReference>
<keyword evidence="6" id="KW-0413">Isomerase</keyword>
<dbReference type="InterPro" id="IPR013500">
    <property type="entry name" value="TopoI_cat_euk"/>
</dbReference>